<proteinExistence type="predicted"/>
<keyword evidence="2" id="KW-0812">Transmembrane</keyword>
<keyword evidence="4" id="KW-1185">Reference proteome</keyword>
<dbReference type="Ensembl" id="ENSCINT00000021982.2">
    <property type="protein sequence ID" value="ENSCINP00000021736.2"/>
    <property type="gene ID" value="ENSCING00000011359.2"/>
</dbReference>
<dbReference type="AlphaFoldDB" id="F6U943"/>
<dbReference type="HOGENOM" id="CLU_1291524_0_0_1"/>
<organism evidence="3 4">
    <name type="scientific">Ciona intestinalis</name>
    <name type="common">Transparent sea squirt</name>
    <name type="synonym">Ascidia intestinalis</name>
    <dbReference type="NCBI Taxonomy" id="7719"/>
    <lineage>
        <taxon>Eukaryota</taxon>
        <taxon>Metazoa</taxon>
        <taxon>Chordata</taxon>
        <taxon>Tunicata</taxon>
        <taxon>Ascidiacea</taxon>
        <taxon>Phlebobranchia</taxon>
        <taxon>Cionidae</taxon>
        <taxon>Ciona</taxon>
    </lineage>
</organism>
<accession>F6U943</accession>
<dbReference type="InParanoid" id="F6U943"/>
<evidence type="ECO:0000313" key="3">
    <source>
        <dbReference type="Ensembl" id="ENSCINP00000021736.2"/>
    </source>
</evidence>
<dbReference type="GeneTree" id="ENSGT00390000000188"/>
<reference evidence="4" key="1">
    <citation type="journal article" date="2002" name="Science">
        <title>The draft genome of Ciona intestinalis: insights into chordate and vertebrate origins.</title>
        <authorList>
            <person name="Dehal P."/>
            <person name="Satou Y."/>
            <person name="Campbell R.K."/>
            <person name="Chapman J."/>
            <person name="Degnan B."/>
            <person name="De Tomaso A."/>
            <person name="Davidson B."/>
            <person name="Di Gregorio A."/>
            <person name="Gelpke M."/>
            <person name="Goodstein D.M."/>
            <person name="Harafuji N."/>
            <person name="Hastings K.E."/>
            <person name="Ho I."/>
            <person name="Hotta K."/>
            <person name="Huang W."/>
            <person name="Kawashima T."/>
            <person name="Lemaire P."/>
            <person name="Martinez D."/>
            <person name="Meinertzhagen I.A."/>
            <person name="Necula S."/>
            <person name="Nonaka M."/>
            <person name="Putnam N."/>
            <person name="Rash S."/>
            <person name="Saiga H."/>
            <person name="Satake M."/>
            <person name="Terry A."/>
            <person name="Yamada L."/>
            <person name="Wang H.G."/>
            <person name="Awazu S."/>
            <person name="Azumi K."/>
            <person name="Boore J."/>
            <person name="Branno M."/>
            <person name="Chin-Bow S."/>
            <person name="DeSantis R."/>
            <person name="Doyle S."/>
            <person name="Francino P."/>
            <person name="Keys D.N."/>
            <person name="Haga S."/>
            <person name="Hayashi H."/>
            <person name="Hino K."/>
            <person name="Imai K.S."/>
            <person name="Inaba K."/>
            <person name="Kano S."/>
            <person name="Kobayashi K."/>
            <person name="Kobayashi M."/>
            <person name="Lee B.I."/>
            <person name="Makabe K.W."/>
            <person name="Manohar C."/>
            <person name="Matassi G."/>
            <person name="Medina M."/>
            <person name="Mochizuki Y."/>
            <person name="Mount S."/>
            <person name="Morishita T."/>
            <person name="Miura S."/>
            <person name="Nakayama A."/>
            <person name="Nishizaka S."/>
            <person name="Nomoto H."/>
            <person name="Ohta F."/>
            <person name="Oishi K."/>
            <person name="Rigoutsos I."/>
            <person name="Sano M."/>
            <person name="Sasaki A."/>
            <person name="Sasakura Y."/>
            <person name="Shoguchi E."/>
            <person name="Shin-i T."/>
            <person name="Spagnuolo A."/>
            <person name="Stainier D."/>
            <person name="Suzuki M.M."/>
            <person name="Tassy O."/>
            <person name="Takatori N."/>
            <person name="Tokuoka M."/>
            <person name="Yagi K."/>
            <person name="Yoshizaki F."/>
            <person name="Wada S."/>
            <person name="Zhang C."/>
            <person name="Hyatt P.D."/>
            <person name="Larimer F."/>
            <person name="Detter C."/>
            <person name="Doggett N."/>
            <person name="Glavina T."/>
            <person name="Hawkins T."/>
            <person name="Richardson P."/>
            <person name="Lucas S."/>
            <person name="Kohara Y."/>
            <person name="Levine M."/>
            <person name="Satoh N."/>
            <person name="Rokhsar D.S."/>
        </authorList>
    </citation>
    <scope>NUCLEOTIDE SEQUENCE [LARGE SCALE GENOMIC DNA]</scope>
</reference>
<protein>
    <submittedName>
        <fullName evidence="3">Uncharacterized protein</fullName>
    </submittedName>
</protein>
<evidence type="ECO:0000313" key="4">
    <source>
        <dbReference type="Proteomes" id="UP000008144"/>
    </source>
</evidence>
<feature type="transmembrane region" description="Helical" evidence="2">
    <location>
        <begin position="68"/>
        <end position="90"/>
    </location>
</feature>
<feature type="region of interest" description="Disordered" evidence="1">
    <location>
        <begin position="1"/>
        <end position="23"/>
    </location>
</feature>
<feature type="transmembrane region" description="Helical" evidence="2">
    <location>
        <begin position="96"/>
        <end position="114"/>
    </location>
</feature>
<feature type="compositionally biased region" description="Basic and acidic residues" evidence="1">
    <location>
        <begin position="7"/>
        <end position="23"/>
    </location>
</feature>
<reference evidence="3" key="4">
    <citation type="submission" date="2025-09" db="UniProtKB">
        <authorList>
            <consortium name="Ensembl"/>
        </authorList>
    </citation>
    <scope>IDENTIFICATION</scope>
</reference>
<dbReference type="OMA" id="RSCEEAW"/>
<keyword evidence="2" id="KW-1133">Transmembrane helix</keyword>
<reference evidence="3" key="3">
    <citation type="submission" date="2025-08" db="UniProtKB">
        <authorList>
            <consortium name="Ensembl"/>
        </authorList>
    </citation>
    <scope>IDENTIFICATION</scope>
</reference>
<name>F6U943_CIOIN</name>
<keyword evidence="2" id="KW-0472">Membrane</keyword>
<sequence>MIVSKALSDRNKSSSGGRNDRDLSRSLKMHPLLNDRGGQSGNGDSPKQLNPWSFSTVTLCPTALRPSICSFITSIVFAITGLVILILQIWSYTGLVLVAGGALSAFISVICFLVKQRKVAKEMAKNLEAPVDDKVGQITEIPFDTMMFRAPTVLKYRSCEEAWSTPLDPAPRMHKDRAKRKEYTIIAPSCDFSSIEMGKPPIRCGYMHDKRERD</sequence>
<dbReference type="EMBL" id="EAAA01001566">
    <property type="status" value="NOT_ANNOTATED_CDS"/>
    <property type="molecule type" value="Genomic_DNA"/>
</dbReference>
<reference evidence="3" key="2">
    <citation type="journal article" date="2008" name="Genome Biol.">
        <title>Improved genome assembly and evidence-based global gene model set for the chordate Ciona intestinalis: new insight into intron and operon populations.</title>
        <authorList>
            <person name="Satou Y."/>
            <person name="Mineta K."/>
            <person name="Ogasawara M."/>
            <person name="Sasakura Y."/>
            <person name="Shoguchi E."/>
            <person name="Ueno K."/>
            <person name="Yamada L."/>
            <person name="Matsumoto J."/>
            <person name="Wasserscheid J."/>
            <person name="Dewar K."/>
            <person name="Wiley G.B."/>
            <person name="Macmil S.L."/>
            <person name="Roe B.A."/>
            <person name="Zeller R.W."/>
            <person name="Hastings K.E."/>
            <person name="Lemaire P."/>
            <person name="Lindquist E."/>
            <person name="Endo T."/>
            <person name="Hotta K."/>
            <person name="Inaba K."/>
        </authorList>
    </citation>
    <scope>NUCLEOTIDE SEQUENCE [LARGE SCALE GENOMIC DNA]</scope>
    <source>
        <strain evidence="3">wild type</strain>
    </source>
</reference>
<dbReference type="Proteomes" id="UP000008144">
    <property type="component" value="Chromosome 2"/>
</dbReference>
<evidence type="ECO:0000256" key="1">
    <source>
        <dbReference type="SAM" id="MobiDB-lite"/>
    </source>
</evidence>
<evidence type="ECO:0000256" key="2">
    <source>
        <dbReference type="SAM" id="Phobius"/>
    </source>
</evidence>